<protein>
    <submittedName>
        <fullName evidence="2">AraC-like protein</fullName>
    </submittedName>
</protein>
<dbReference type="InterPro" id="IPR035418">
    <property type="entry name" value="AraC-bd_2"/>
</dbReference>
<feature type="domain" description="Transcription regulator HTH AraC- type ligand binding" evidence="1">
    <location>
        <begin position="16"/>
        <end position="171"/>
    </location>
</feature>
<accession>A0A2T0R3B7</accession>
<comment type="caution">
    <text evidence="2">The sequence shown here is derived from an EMBL/GenBank/DDBJ whole genome shotgun (WGS) entry which is preliminary data.</text>
</comment>
<evidence type="ECO:0000313" key="2">
    <source>
        <dbReference type="EMBL" id="PRY14536.1"/>
    </source>
</evidence>
<organism evidence="2 3">
    <name type="scientific">Kineococcus rhizosphaerae</name>
    <dbReference type="NCBI Taxonomy" id="559628"/>
    <lineage>
        <taxon>Bacteria</taxon>
        <taxon>Bacillati</taxon>
        <taxon>Actinomycetota</taxon>
        <taxon>Actinomycetes</taxon>
        <taxon>Kineosporiales</taxon>
        <taxon>Kineosporiaceae</taxon>
        <taxon>Kineococcus</taxon>
    </lineage>
</organism>
<dbReference type="EMBL" id="PVZF01000006">
    <property type="protein sequence ID" value="PRY14536.1"/>
    <property type="molecule type" value="Genomic_DNA"/>
</dbReference>
<sequence length="178" mass="19899">MAVEVLEVSTREPDVAHSMLSEVYCPENPIAFSRPGDRFLCEFRAASSGDLGADRVRFTTGMRAELAPMDSFLVAAGVRGSSRYAVGREQVDMRPGVVFRYPTDAAISSWWQDTQAVTVRVPLSLVERIVEERFGTAPHGLRFEGLTPVSEPARRSWLRLMRFVRDHLDDPVAGGTRW</sequence>
<evidence type="ECO:0000259" key="1">
    <source>
        <dbReference type="Pfam" id="PF14525"/>
    </source>
</evidence>
<gene>
    <name evidence="2" type="ORF">CLV37_10694</name>
</gene>
<proteinExistence type="predicted"/>
<dbReference type="AlphaFoldDB" id="A0A2T0R3B7"/>
<dbReference type="Pfam" id="PF14525">
    <property type="entry name" value="AraC_binding_2"/>
    <property type="match status" value="1"/>
</dbReference>
<reference evidence="2 3" key="1">
    <citation type="submission" date="2018-03" db="EMBL/GenBank/DDBJ databases">
        <title>Genomic Encyclopedia of Archaeal and Bacterial Type Strains, Phase II (KMG-II): from individual species to whole genera.</title>
        <authorList>
            <person name="Goeker M."/>
        </authorList>
    </citation>
    <scope>NUCLEOTIDE SEQUENCE [LARGE SCALE GENOMIC DNA]</scope>
    <source>
        <strain evidence="2 3">DSM 19711</strain>
    </source>
</reference>
<dbReference type="RefSeq" id="WP_106210951.1">
    <property type="nucleotide sequence ID" value="NZ_PVZF01000006.1"/>
</dbReference>
<name>A0A2T0R3B7_9ACTN</name>
<evidence type="ECO:0000313" key="3">
    <source>
        <dbReference type="Proteomes" id="UP000238083"/>
    </source>
</evidence>
<dbReference type="Proteomes" id="UP000238083">
    <property type="component" value="Unassembled WGS sequence"/>
</dbReference>
<keyword evidence="3" id="KW-1185">Reference proteome</keyword>